<dbReference type="AlphaFoldDB" id="S9ZSC1"/>
<keyword evidence="2" id="KW-0805">Transcription regulation</keyword>
<dbReference type="PATRIC" id="fig|1348657.5.peg.1099"/>
<organism evidence="6 7">
    <name type="scientific">Thauera terpenica 58Eu</name>
    <dbReference type="NCBI Taxonomy" id="1348657"/>
    <lineage>
        <taxon>Bacteria</taxon>
        <taxon>Pseudomonadati</taxon>
        <taxon>Pseudomonadota</taxon>
        <taxon>Betaproteobacteria</taxon>
        <taxon>Rhodocyclales</taxon>
        <taxon>Zoogloeaceae</taxon>
        <taxon>Thauera</taxon>
    </lineage>
</organism>
<accession>S9ZSC1</accession>
<dbReference type="InterPro" id="IPR036388">
    <property type="entry name" value="WH-like_DNA-bd_sf"/>
</dbReference>
<dbReference type="PRINTS" id="PR00039">
    <property type="entry name" value="HTHLYSR"/>
</dbReference>
<keyword evidence="4" id="KW-0804">Transcription</keyword>
<protein>
    <recommendedName>
        <fullName evidence="5">HTH lysR-type domain-containing protein</fullName>
    </recommendedName>
</protein>
<dbReference type="SUPFAM" id="SSF46785">
    <property type="entry name" value="Winged helix' DNA-binding domain"/>
    <property type="match status" value="1"/>
</dbReference>
<gene>
    <name evidence="6" type="ORF">M622_12790</name>
</gene>
<keyword evidence="7" id="KW-1185">Reference proteome</keyword>
<evidence type="ECO:0000256" key="4">
    <source>
        <dbReference type="ARBA" id="ARBA00023163"/>
    </source>
</evidence>
<evidence type="ECO:0000313" key="6">
    <source>
        <dbReference type="EMBL" id="EPZ16427.1"/>
    </source>
</evidence>
<dbReference type="EMBL" id="ATJV01000045">
    <property type="protein sequence ID" value="EPZ16427.1"/>
    <property type="molecule type" value="Genomic_DNA"/>
</dbReference>
<dbReference type="Gene3D" id="1.10.10.10">
    <property type="entry name" value="Winged helix-like DNA-binding domain superfamily/Winged helix DNA-binding domain"/>
    <property type="match status" value="1"/>
</dbReference>
<sequence length="303" mass="33617">MLRTQLRYLELILEHGTFVAAARQAGVSQPAVSKAITELQRTLGVRLFERSGHRFVPNVQAYRVVHAATRFQAELDALRETPGDARDDHSTTDGAALRIGLAPASALLYGPSIEKVWHAHRPEGFLQLISGSAPELMSRLRQRDLHLIIAPHGRREATADLQWRKLHTSEPTVYVRAGHPVPALTTLEDICDARWAVAGNPGTVGHVIEEAHQVRKLPPPRVVVQCHDYHILLTLVASSDLFCLVPHPCLLKTIEPGSVRAIRLREGLPKYEVNLSWLRDVDERFQPVIQAIASSLSPIKDPG</sequence>
<dbReference type="GO" id="GO:0003677">
    <property type="term" value="F:DNA binding"/>
    <property type="evidence" value="ECO:0007669"/>
    <property type="project" value="UniProtKB-KW"/>
</dbReference>
<dbReference type="Pfam" id="PF00126">
    <property type="entry name" value="HTH_1"/>
    <property type="match status" value="1"/>
</dbReference>
<feature type="domain" description="HTH lysR-type" evidence="5">
    <location>
        <begin position="1"/>
        <end position="58"/>
    </location>
</feature>
<dbReference type="Proteomes" id="UP000015455">
    <property type="component" value="Unassembled WGS sequence"/>
</dbReference>
<dbReference type="InterPro" id="IPR005119">
    <property type="entry name" value="LysR_subst-bd"/>
</dbReference>
<evidence type="ECO:0000256" key="3">
    <source>
        <dbReference type="ARBA" id="ARBA00023125"/>
    </source>
</evidence>
<proteinExistence type="inferred from homology"/>
<name>S9ZSC1_9RHOO</name>
<dbReference type="PANTHER" id="PTHR30419">
    <property type="entry name" value="HTH-TYPE TRANSCRIPTIONAL REGULATOR YBHD"/>
    <property type="match status" value="1"/>
</dbReference>
<evidence type="ECO:0000256" key="2">
    <source>
        <dbReference type="ARBA" id="ARBA00023015"/>
    </source>
</evidence>
<dbReference type="InterPro" id="IPR000847">
    <property type="entry name" value="LysR_HTH_N"/>
</dbReference>
<dbReference type="OrthoDB" id="464481at2"/>
<dbReference type="SUPFAM" id="SSF53850">
    <property type="entry name" value="Periplasmic binding protein-like II"/>
    <property type="match status" value="1"/>
</dbReference>
<dbReference type="eggNOG" id="COG0583">
    <property type="taxonomic scope" value="Bacteria"/>
</dbReference>
<dbReference type="STRING" id="1348657.M622_12790"/>
<dbReference type="Gene3D" id="3.40.190.10">
    <property type="entry name" value="Periplasmic binding protein-like II"/>
    <property type="match status" value="1"/>
</dbReference>
<comment type="similarity">
    <text evidence="1">Belongs to the LysR transcriptional regulatory family.</text>
</comment>
<dbReference type="InterPro" id="IPR050950">
    <property type="entry name" value="HTH-type_LysR_regulators"/>
</dbReference>
<dbReference type="GO" id="GO:0005829">
    <property type="term" value="C:cytosol"/>
    <property type="evidence" value="ECO:0007669"/>
    <property type="project" value="TreeGrafter"/>
</dbReference>
<reference evidence="6 7" key="1">
    <citation type="submission" date="2013-06" db="EMBL/GenBank/DDBJ databases">
        <title>Draft genome sequence of Thauera terpenica.</title>
        <authorList>
            <person name="Liu B."/>
            <person name="Frostegard A.H."/>
            <person name="Shapleigh J.P."/>
        </authorList>
    </citation>
    <scope>NUCLEOTIDE SEQUENCE [LARGE SCALE GENOMIC DNA]</scope>
    <source>
        <strain evidence="6 7">58Eu</strain>
    </source>
</reference>
<dbReference type="InterPro" id="IPR036390">
    <property type="entry name" value="WH_DNA-bd_sf"/>
</dbReference>
<evidence type="ECO:0000259" key="5">
    <source>
        <dbReference type="PROSITE" id="PS50931"/>
    </source>
</evidence>
<dbReference type="GO" id="GO:0003700">
    <property type="term" value="F:DNA-binding transcription factor activity"/>
    <property type="evidence" value="ECO:0007669"/>
    <property type="project" value="InterPro"/>
</dbReference>
<evidence type="ECO:0000256" key="1">
    <source>
        <dbReference type="ARBA" id="ARBA00009437"/>
    </source>
</evidence>
<comment type="caution">
    <text evidence="6">The sequence shown here is derived from an EMBL/GenBank/DDBJ whole genome shotgun (WGS) entry which is preliminary data.</text>
</comment>
<dbReference type="PANTHER" id="PTHR30419:SF30">
    <property type="entry name" value="LYSR FAMILY TRANSCRIPTIONAL REGULATOR"/>
    <property type="match status" value="1"/>
</dbReference>
<keyword evidence="3" id="KW-0238">DNA-binding</keyword>
<evidence type="ECO:0000313" key="7">
    <source>
        <dbReference type="Proteomes" id="UP000015455"/>
    </source>
</evidence>
<dbReference type="Pfam" id="PF03466">
    <property type="entry name" value="LysR_substrate"/>
    <property type="match status" value="1"/>
</dbReference>
<dbReference type="PROSITE" id="PS50931">
    <property type="entry name" value="HTH_LYSR"/>
    <property type="match status" value="1"/>
</dbReference>
<dbReference type="RefSeq" id="WP_021248539.1">
    <property type="nucleotide sequence ID" value="NZ_ATJV01000045.1"/>
</dbReference>